<keyword evidence="1" id="KW-1133">Transmembrane helix</keyword>
<feature type="transmembrane region" description="Helical" evidence="1">
    <location>
        <begin position="45"/>
        <end position="66"/>
    </location>
</feature>
<reference evidence="2" key="1">
    <citation type="submission" date="2021-05" db="EMBL/GenBank/DDBJ databases">
        <authorList>
            <person name="Kaiqin L."/>
            <person name="Jian G."/>
        </authorList>
    </citation>
    <scope>NUCLEOTIDE SEQUENCE</scope>
    <source>
        <strain evidence="2">HDS5</strain>
    </source>
</reference>
<keyword evidence="1" id="KW-0812">Transmembrane</keyword>
<dbReference type="Pfam" id="PF06197">
    <property type="entry name" value="DUF998"/>
    <property type="match status" value="1"/>
</dbReference>
<gene>
    <name evidence="2" type="ORF">KGD82_06715</name>
</gene>
<dbReference type="EMBL" id="CP074402">
    <property type="protein sequence ID" value="QVJ02315.1"/>
    <property type="molecule type" value="Genomic_DNA"/>
</dbReference>
<dbReference type="KEGG" id="nec:KGD82_06715"/>
<protein>
    <submittedName>
        <fullName evidence="2">DUF998 domain-containing protein</fullName>
    </submittedName>
</protein>
<keyword evidence="3" id="KW-1185">Reference proteome</keyword>
<name>A0A975QLJ1_9ACTN</name>
<accession>A0A975QLJ1</accession>
<feature type="transmembrane region" description="Helical" evidence="1">
    <location>
        <begin position="177"/>
        <end position="197"/>
    </location>
</feature>
<proteinExistence type="predicted"/>
<evidence type="ECO:0000256" key="1">
    <source>
        <dbReference type="SAM" id="Phobius"/>
    </source>
</evidence>
<dbReference type="AlphaFoldDB" id="A0A975QLJ1"/>
<sequence length="199" mass="20625">MTPLLWSGAAGSWLFVAVFLLDGLTRPGYHPVRHPVSALVLGPRGWVQTANFLLCGLLVTAGALALPGATGSTALALGVGALGLGLVASGAFRMDPMRGYPPGTPDTTPEEYSAQHQTHDWAGMVVFLLLPGVPFIAVFGLDDPAWRVGSGIVAAVSAVAAGAFGHLWERDAPRTGLVQRAAIAVSLVWLGCLFAWATT</sequence>
<dbReference type="Proteomes" id="UP000682416">
    <property type="component" value="Chromosome"/>
</dbReference>
<feature type="transmembrane region" description="Helical" evidence="1">
    <location>
        <begin position="72"/>
        <end position="92"/>
    </location>
</feature>
<keyword evidence="1" id="KW-0472">Membrane</keyword>
<evidence type="ECO:0000313" key="2">
    <source>
        <dbReference type="EMBL" id="QVJ02315.1"/>
    </source>
</evidence>
<organism evidence="2 3">
    <name type="scientific">Nocardiopsis eucommiae</name>
    <dbReference type="NCBI Taxonomy" id="2831970"/>
    <lineage>
        <taxon>Bacteria</taxon>
        <taxon>Bacillati</taxon>
        <taxon>Actinomycetota</taxon>
        <taxon>Actinomycetes</taxon>
        <taxon>Streptosporangiales</taxon>
        <taxon>Nocardiopsidaceae</taxon>
        <taxon>Nocardiopsis</taxon>
    </lineage>
</organism>
<dbReference type="InterPro" id="IPR009339">
    <property type="entry name" value="DUF998"/>
</dbReference>
<feature type="transmembrane region" description="Helical" evidence="1">
    <location>
        <begin position="145"/>
        <end position="165"/>
    </location>
</feature>
<evidence type="ECO:0000313" key="3">
    <source>
        <dbReference type="Proteomes" id="UP000682416"/>
    </source>
</evidence>
<feature type="transmembrane region" description="Helical" evidence="1">
    <location>
        <begin position="121"/>
        <end position="139"/>
    </location>
</feature>
<feature type="transmembrane region" description="Helical" evidence="1">
    <location>
        <begin position="6"/>
        <end position="24"/>
    </location>
</feature>